<protein>
    <submittedName>
        <fullName evidence="7">Putative guanine nucleotide exchange factor tim</fullName>
    </submittedName>
</protein>
<evidence type="ECO:0000256" key="2">
    <source>
        <dbReference type="PROSITE-ProRule" id="PRU00192"/>
    </source>
</evidence>
<reference evidence="8" key="3">
    <citation type="submission" date="2020-05" db="UniProtKB">
        <authorList>
            <consortium name="EnsemblMetazoa"/>
        </authorList>
    </citation>
    <scope>IDENTIFICATION</scope>
    <source>
        <strain evidence="8">Jacobina</strain>
    </source>
</reference>
<dbReference type="InterPro" id="IPR001452">
    <property type="entry name" value="SH3_domain"/>
</dbReference>
<dbReference type="InterPro" id="IPR047271">
    <property type="entry name" value="Ephexin-like"/>
</dbReference>
<keyword evidence="1 2" id="KW-0728">SH3 domain</keyword>
<dbReference type="SUPFAM" id="SSF48065">
    <property type="entry name" value="DBL homology domain (DH-domain)"/>
    <property type="match status" value="2"/>
</dbReference>
<dbReference type="EMBL" id="AJWK01033456">
    <property type="status" value="NOT_ANNOTATED_CDS"/>
    <property type="molecule type" value="Genomic_DNA"/>
</dbReference>
<feature type="compositionally biased region" description="Low complexity" evidence="3">
    <location>
        <begin position="387"/>
        <end position="401"/>
    </location>
</feature>
<dbReference type="CDD" id="cd01221">
    <property type="entry name" value="PH_ephexin"/>
    <property type="match status" value="2"/>
</dbReference>
<evidence type="ECO:0000313" key="9">
    <source>
        <dbReference type="Proteomes" id="UP000092461"/>
    </source>
</evidence>
<dbReference type="EMBL" id="AJWK01033451">
    <property type="status" value="NOT_ANNOTATED_CDS"/>
    <property type="molecule type" value="Genomic_DNA"/>
</dbReference>
<dbReference type="VEuPathDB" id="VectorBase:LLOJ009631"/>
<feature type="domain" description="SH3" evidence="4">
    <location>
        <begin position="1690"/>
        <end position="1751"/>
    </location>
</feature>
<dbReference type="PANTHER" id="PTHR12845:SF5">
    <property type="entry name" value="EPHEXIN, ISOFORM D"/>
    <property type="match status" value="1"/>
</dbReference>
<dbReference type="GO" id="GO:0005085">
    <property type="term" value="F:guanyl-nucleotide exchange factor activity"/>
    <property type="evidence" value="ECO:0007669"/>
    <property type="project" value="InterPro"/>
</dbReference>
<dbReference type="InterPro" id="IPR047270">
    <property type="entry name" value="PH_ephexin"/>
</dbReference>
<dbReference type="VEuPathDB" id="VectorBase:LLONM1_000104"/>
<dbReference type="PROSITE" id="PS50003">
    <property type="entry name" value="PH_DOMAIN"/>
    <property type="match status" value="2"/>
</dbReference>
<feature type="region of interest" description="Disordered" evidence="3">
    <location>
        <begin position="976"/>
        <end position="1012"/>
    </location>
</feature>
<dbReference type="InterPro" id="IPR011993">
    <property type="entry name" value="PH-like_dom_sf"/>
</dbReference>
<feature type="region of interest" description="Disordered" evidence="3">
    <location>
        <begin position="1159"/>
        <end position="1204"/>
    </location>
</feature>
<feature type="region of interest" description="Disordered" evidence="3">
    <location>
        <begin position="1"/>
        <end position="68"/>
    </location>
</feature>
<feature type="compositionally biased region" description="Polar residues" evidence="3">
    <location>
        <begin position="976"/>
        <end position="1004"/>
    </location>
</feature>
<dbReference type="Pfam" id="PF00621">
    <property type="entry name" value="RhoGEF"/>
    <property type="match status" value="2"/>
</dbReference>
<evidence type="ECO:0000313" key="7">
    <source>
        <dbReference type="EMBL" id="MBC1172299.1"/>
    </source>
</evidence>
<feature type="domain" description="PH" evidence="5">
    <location>
        <begin position="2000"/>
        <end position="2122"/>
    </location>
</feature>
<evidence type="ECO:0000313" key="8">
    <source>
        <dbReference type="EnsemblMetazoa" id="LLOJ009631-PA"/>
    </source>
</evidence>
<feature type="domain" description="SH3" evidence="4">
    <location>
        <begin position="2133"/>
        <end position="2194"/>
    </location>
</feature>
<dbReference type="EMBL" id="AJWK01033454">
    <property type="status" value="NOT_ANNOTATED_CDS"/>
    <property type="molecule type" value="Genomic_DNA"/>
</dbReference>
<keyword evidence="9" id="KW-1185">Reference proteome</keyword>
<dbReference type="Gene3D" id="2.30.29.30">
    <property type="entry name" value="Pleckstrin-homology domain (PH domain)/Phosphotyrosine-binding domain (PTB)"/>
    <property type="match status" value="2"/>
</dbReference>
<evidence type="ECO:0000256" key="3">
    <source>
        <dbReference type="SAM" id="MobiDB-lite"/>
    </source>
</evidence>
<feature type="compositionally biased region" description="Polar residues" evidence="3">
    <location>
        <begin position="1190"/>
        <end position="1204"/>
    </location>
</feature>
<dbReference type="EMBL" id="AJWK01033453">
    <property type="status" value="NOT_ANNOTATED_CDS"/>
    <property type="molecule type" value="Genomic_DNA"/>
</dbReference>
<name>A0A1B0CX95_LUTLO</name>
<reference evidence="7" key="2">
    <citation type="journal article" date="2020" name="BMC">
        <title>Leishmania infection induces a limited differential gene expression in the sand fly midgut.</title>
        <authorList>
            <person name="Coutinho-Abreu I.V."/>
            <person name="Serafim T.D."/>
            <person name="Meneses C."/>
            <person name="Kamhawi S."/>
            <person name="Oliveira F."/>
            <person name="Valenzuela J.G."/>
        </authorList>
    </citation>
    <scope>NUCLEOTIDE SEQUENCE</scope>
    <source>
        <strain evidence="7">Jacobina</strain>
        <tissue evidence="7">Midgut</tissue>
    </source>
</reference>
<dbReference type="InterPro" id="IPR035899">
    <property type="entry name" value="DBL_dom_sf"/>
</dbReference>
<dbReference type="SMART" id="SM00326">
    <property type="entry name" value="SH3"/>
    <property type="match status" value="2"/>
</dbReference>
<dbReference type="SMART" id="SM00325">
    <property type="entry name" value="RhoGEF"/>
    <property type="match status" value="2"/>
</dbReference>
<dbReference type="EnsemblMetazoa" id="LLOJ009631-RA">
    <property type="protein sequence ID" value="LLOJ009631-PA"/>
    <property type="gene ID" value="LLOJ009631"/>
</dbReference>
<feature type="region of interest" description="Disordered" evidence="3">
    <location>
        <begin position="620"/>
        <end position="646"/>
    </location>
</feature>
<dbReference type="Gene3D" id="2.30.30.40">
    <property type="entry name" value="SH3 Domains"/>
    <property type="match status" value="2"/>
</dbReference>
<accession>A0A1B0CX95</accession>
<evidence type="ECO:0000259" key="6">
    <source>
        <dbReference type="PROSITE" id="PS50010"/>
    </source>
</evidence>
<organism evidence="8 9">
    <name type="scientific">Lutzomyia longipalpis</name>
    <name type="common">Sand fly</name>
    <dbReference type="NCBI Taxonomy" id="7200"/>
    <lineage>
        <taxon>Eukaryota</taxon>
        <taxon>Metazoa</taxon>
        <taxon>Ecdysozoa</taxon>
        <taxon>Arthropoda</taxon>
        <taxon>Hexapoda</taxon>
        <taxon>Insecta</taxon>
        <taxon>Pterygota</taxon>
        <taxon>Neoptera</taxon>
        <taxon>Endopterygota</taxon>
        <taxon>Diptera</taxon>
        <taxon>Nematocera</taxon>
        <taxon>Psychodoidea</taxon>
        <taxon>Psychodidae</taxon>
        <taxon>Lutzomyia</taxon>
        <taxon>Lutzomyia</taxon>
    </lineage>
</organism>
<reference evidence="9" key="1">
    <citation type="submission" date="2012-05" db="EMBL/GenBank/DDBJ databases">
        <title>Whole Genome Assembly of Lutzomyia longipalpis.</title>
        <authorList>
            <person name="Richards S."/>
            <person name="Qu C."/>
            <person name="Dillon R."/>
            <person name="Worley K."/>
            <person name="Scherer S."/>
            <person name="Batterton M."/>
            <person name="Taylor A."/>
            <person name="Hawes A."/>
            <person name="Hernandez B."/>
            <person name="Kovar C."/>
            <person name="Mandapat C."/>
            <person name="Pham C."/>
            <person name="Qu C."/>
            <person name="Jing C."/>
            <person name="Bess C."/>
            <person name="Bandaranaike D."/>
            <person name="Ngo D."/>
            <person name="Ongeri F."/>
            <person name="Arias F."/>
            <person name="Lara F."/>
            <person name="Weissenberger G."/>
            <person name="Kamau G."/>
            <person name="Han H."/>
            <person name="Shen H."/>
            <person name="Dinh H."/>
            <person name="Khalil I."/>
            <person name="Jones J."/>
            <person name="Shafer J."/>
            <person name="Jayaseelan J."/>
            <person name="Quiroz J."/>
            <person name="Blankenburg K."/>
            <person name="Nguyen L."/>
            <person name="Jackson L."/>
            <person name="Francisco L."/>
            <person name="Tang L.-Y."/>
            <person name="Pu L.-L."/>
            <person name="Perales L."/>
            <person name="Lorensuhewa L."/>
            <person name="Munidasa M."/>
            <person name="Coyle M."/>
            <person name="Taylor M."/>
            <person name="Puazo M."/>
            <person name="Firestine M."/>
            <person name="Scheel M."/>
            <person name="Javaid M."/>
            <person name="Wang M."/>
            <person name="Li M."/>
            <person name="Tabassum N."/>
            <person name="Saada N."/>
            <person name="Osuji N."/>
            <person name="Aqrawi P."/>
            <person name="Fu Q."/>
            <person name="Thornton R."/>
            <person name="Raj R."/>
            <person name="Goodspeed R."/>
            <person name="Mata R."/>
            <person name="Najjar R."/>
            <person name="Gubbala S."/>
            <person name="Lee S."/>
            <person name="Denson S."/>
            <person name="Patil S."/>
            <person name="Macmil S."/>
            <person name="Qi S."/>
            <person name="Matskevitch T."/>
            <person name="Palculict T."/>
            <person name="Mathew T."/>
            <person name="Vee V."/>
            <person name="Velamala V."/>
            <person name="Korchina V."/>
            <person name="Cai W."/>
            <person name="Liu W."/>
            <person name="Dai W."/>
            <person name="Zou X."/>
            <person name="Zhu Y."/>
            <person name="Zhang Y."/>
            <person name="Wu Y.-Q."/>
            <person name="Xin Y."/>
            <person name="Nazarath L."/>
            <person name="Kovar C."/>
            <person name="Han Y."/>
            <person name="Muzny D."/>
            <person name="Gibbs R."/>
        </authorList>
    </citation>
    <scope>NUCLEOTIDE SEQUENCE [LARGE SCALE GENOMIC DNA]</scope>
    <source>
        <strain evidence="9">Jacobina</strain>
    </source>
</reference>
<proteinExistence type="predicted"/>
<feature type="domain" description="PH" evidence="5">
    <location>
        <begin position="1557"/>
        <end position="1679"/>
    </location>
</feature>
<dbReference type="EMBL" id="AJWK01033457">
    <property type="status" value="NOT_ANNOTATED_CDS"/>
    <property type="molecule type" value="Genomic_DNA"/>
</dbReference>
<dbReference type="CDD" id="cd00160">
    <property type="entry name" value="RhoGEF"/>
    <property type="match status" value="2"/>
</dbReference>
<dbReference type="Gene3D" id="1.20.900.10">
    <property type="entry name" value="Dbl homology (DH) domain"/>
    <property type="match status" value="2"/>
</dbReference>
<dbReference type="CDD" id="cd11793">
    <property type="entry name" value="SH3_ephexin1_like"/>
    <property type="match status" value="2"/>
</dbReference>
<evidence type="ECO:0000259" key="4">
    <source>
        <dbReference type="PROSITE" id="PS50002"/>
    </source>
</evidence>
<dbReference type="SUPFAM" id="SSF50729">
    <property type="entry name" value="PH domain-like"/>
    <property type="match status" value="2"/>
</dbReference>
<dbReference type="EMBL" id="AJWK01033455">
    <property type="status" value="NOT_ANNOTATED_CDS"/>
    <property type="molecule type" value="Genomic_DNA"/>
</dbReference>
<feature type="region of interest" description="Disordered" evidence="3">
    <location>
        <begin position="370"/>
        <end position="404"/>
    </location>
</feature>
<dbReference type="PROSITE" id="PS50002">
    <property type="entry name" value="SH3"/>
    <property type="match status" value="2"/>
</dbReference>
<dbReference type="Proteomes" id="UP000092461">
    <property type="component" value="Unassembled WGS sequence"/>
</dbReference>
<dbReference type="EMBL" id="AJWK01033452">
    <property type="status" value="NOT_ANNOTATED_CDS"/>
    <property type="molecule type" value="Genomic_DNA"/>
</dbReference>
<feature type="compositionally biased region" description="Acidic residues" evidence="3">
    <location>
        <begin position="1164"/>
        <end position="1180"/>
    </location>
</feature>
<dbReference type="EMBL" id="AJWK01033459">
    <property type="status" value="NOT_ANNOTATED_CDS"/>
    <property type="molecule type" value="Genomic_DNA"/>
</dbReference>
<dbReference type="InterPro" id="IPR000219">
    <property type="entry name" value="DH_dom"/>
</dbReference>
<dbReference type="SMART" id="SM00233">
    <property type="entry name" value="PH"/>
    <property type="match status" value="2"/>
</dbReference>
<sequence length="2222" mass="250227">MTLPSASVRRGDASNSRRPRGTVTTSQPTLFVQPPDVPFAIEAGSAPVRPGTPPRDASPGHQPSWLDFETSPLATDDARMPVWISRVTSPRRPLDATQKEREPSNILWKPQRRPASRTHVSRLSVIYAIPALGESSTGGNVILSIAVTAIGHWQHCDGAPPKSGRRWTESEPLLPFLQRINLFGHFSIGSRRSSIYPVDVVEKRNKSVGSLVKGTGENRSVQSLRQFWNSQILSRRLHSDEDLRQAGELCKSSTYRPVDNFNKYKTASSVQPQKRQTIDSAFLARPSIAFATECRERTSCGKFMQSPGAGAKIHWARREDIFEARRVNVITPKASNTTTVMIGGCEMGSSAAESCESDCGKTFANVDGDKGNNAAVDDKKDKTECRSNNSLSGSSASLATTVESSPRRGACRKVSFKTHSGQSPHIRKMANGTSKVAALTHRFNQLIQQDTGILEEVKKKGVVVHRVAGHVYKIREESLPEREKATRKGSLRQQVEATSEERSPRKVATRRKSSVSRKGSTSGGRGGGRIEATPSGSVRATIKFFETPSTQVQLDDVKKSAKPKVPDKSEQVLLRTREIQRKRLKLSLPGNVSDVIEGVKDTCAVVRKIDALAEIEEVSEEKSVANSVEDTQNLSVGDSKSENAHKSAADVPEMLVDATTCIAPPVECPTETPVAATLPKSKEKSVYGRIYEKIKFKSSFLYAKKHRDVLSTSHGNLILNTNLKNPDQKIVDALCSVNEKIEHLSKSTIDLPTFTQPVEDTSTDLPEIKPNESFLFRTASKNSFGDFAGEPLGEGESVEAINHPVINRTQSMDESIFPQDIPNHSTPYEERHYRDIIEETDELVRKLSKSYEECDKTEDDYEIINPPPEHPKEALYQTLAEVRSGSGSVNSYESFDNYEAIDELQPPVPMRNAFHGTMENIYDTIRNGDSTPSTLNGGYERLAGTSNCYESINRHDFLRLNHLHLLRHADSVSTLSSDHKTNSLYGTSLNGNALRQPPSEGSSENSDEWIDISDTEEVTKHNFIVIRERTKCHRSPDWSRKVRDHRTQQQEDNYDVLISSQSIVYLTHKNEPLATDAILPEPLYENVATTSGGVKGPETLCICRTMFPTSGECELQQIAVFVDDSDHHYESLYSTKMNELQTKLPNHTNGNTQAIISNGMEKDLPDDDFDSFDSEPDSDDDIKKNDSGVDVSNTKLPEPPTSSNQVYALMQKFKNLSSLSEISKSLSRFTKKKSKRSGEGGATVGQKYENTKFYDAPEYQNVPFDGTVRKSKSPKSKKRNSVFSHKSDDAYENTEFHAPCPATFDHSLQQSSRDEACGEVATLTSTEKRLQEAKFEILTSEASYLKSLNLLKSHFMNDPSFKDTTTLSSSDRKTLFSYTIPVQECSDRLLCDLENCWQDNIMLLGLSHSVYKHAEKYFHVYVQYCEHQVRLDRTLRRLKETNRNFTHALEVLEADPVCCGLSLHSFLMLPMQRITRLPLLIDAVLSKLKQDDDEYDSWKMTLAILNKIVAQCNEAANRSEQAYEMQYISRQIEFPTSISPFSIVPVGIPAPNGLSRTLVRRGELTHLIWRGDDGKLTFGKKFSKSNIYVFLFTDLLVLTKKKSDENFLVFDYCPRSMLTVSSGDVIPQLPTKDVALAGKHLILMTLLENHEGKTIELILSCQSETDRQRWLQATEPPLSDNPDETLYEQWDCPQVIVRHEYQATQPDELSLDPGDIVNVTRKMADGWYHGERIRDGSQGWFPGNYTEEVASPHVRARNLKQRYPTLTSTEKRLQEAKFEILTSEASYLKSLNLLKSHFMNDPSFKDTTTLSSSDRKTLFSYTIPVQECSDRLLCDLENCWQDNIMLLGLSHSVYKHAEKYFHVYVQYCEHQVRLDRTLRRLKETNRNFTHALEVLEADPVCCGLSLHSFLMLPMQRITRLPLLIDAVLSKLKQDDDEYDSWKMTLAILNKIVAQCNEAANRSEQAYEMQYISRQIEFPTSISPFSIVPVGIPAPNGLSRTLVRRGELTHLIWRGDDGKLTFGKKFSKSNIYVFLFTDLLVLTKKKSDENFLVFDYCPRSMLTVSSGDVIPQLPTKDVALAGKHLILMTLLENHEGKTIELILSCQSETDRQRWLQATEPPLSDNPDETLYEQWDCPQVIVRHEYQATQPDELSLDPGDIVNVTRKMADGWYHGERIRDGSQGWFPGNYTEEVASPHVRARNLKQRYRLLTFTATYLEAQKKK</sequence>
<feature type="region of interest" description="Disordered" evidence="3">
    <location>
        <begin position="1263"/>
        <end position="1286"/>
    </location>
</feature>
<dbReference type="EMBL" id="AJWK01033458">
    <property type="status" value="NOT_ANNOTATED_CDS"/>
    <property type="molecule type" value="Genomic_DNA"/>
</dbReference>
<feature type="domain" description="DH" evidence="6">
    <location>
        <begin position="1772"/>
        <end position="1958"/>
    </location>
</feature>
<feature type="compositionally biased region" description="Basic residues" evidence="3">
    <location>
        <begin position="505"/>
        <end position="515"/>
    </location>
</feature>
<dbReference type="Pfam" id="PF00018">
    <property type="entry name" value="SH3_1"/>
    <property type="match status" value="2"/>
</dbReference>
<dbReference type="SUPFAM" id="SSF50044">
    <property type="entry name" value="SH3-domain"/>
    <property type="match status" value="2"/>
</dbReference>
<feature type="compositionally biased region" description="Basic residues" evidence="3">
    <location>
        <begin position="1269"/>
        <end position="1280"/>
    </location>
</feature>
<dbReference type="EMBL" id="AJWK01033460">
    <property type="status" value="NOT_ANNOTATED_CDS"/>
    <property type="molecule type" value="Genomic_DNA"/>
</dbReference>
<evidence type="ECO:0000256" key="1">
    <source>
        <dbReference type="ARBA" id="ARBA00022443"/>
    </source>
</evidence>
<feature type="compositionally biased region" description="Polar residues" evidence="3">
    <location>
        <begin position="624"/>
        <end position="638"/>
    </location>
</feature>
<feature type="region of interest" description="Disordered" evidence="3">
    <location>
        <begin position="479"/>
        <end position="534"/>
    </location>
</feature>
<dbReference type="PANTHER" id="PTHR12845">
    <property type="entry name" value="GUANINE NUCLEOTIDE EXCHANGE FACTOR"/>
    <property type="match status" value="1"/>
</dbReference>
<feature type="domain" description="DH" evidence="6">
    <location>
        <begin position="1329"/>
        <end position="1515"/>
    </location>
</feature>
<feature type="compositionally biased region" description="Basic and acidic residues" evidence="3">
    <location>
        <begin position="376"/>
        <end position="385"/>
    </location>
</feature>
<dbReference type="PROSITE" id="PS50010">
    <property type="entry name" value="DH_2"/>
    <property type="match status" value="2"/>
</dbReference>
<evidence type="ECO:0000259" key="5">
    <source>
        <dbReference type="PROSITE" id="PS50003"/>
    </source>
</evidence>
<dbReference type="InterPro" id="IPR036028">
    <property type="entry name" value="SH3-like_dom_sf"/>
</dbReference>
<dbReference type="EMBL" id="GITU01003596">
    <property type="protein sequence ID" value="MBC1172299.1"/>
    <property type="molecule type" value="Transcribed_RNA"/>
</dbReference>
<dbReference type="InterPro" id="IPR001849">
    <property type="entry name" value="PH_domain"/>
</dbReference>